<evidence type="ECO:0000313" key="1">
    <source>
        <dbReference type="EMBL" id="PFB08116.1"/>
    </source>
</evidence>
<dbReference type="Proteomes" id="UP000220397">
    <property type="component" value="Unassembled WGS sequence"/>
</dbReference>
<evidence type="ECO:0000313" key="2">
    <source>
        <dbReference type="Proteomes" id="UP000220397"/>
    </source>
</evidence>
<name>A0A9X6VCQ7_BACTU</name>
<accession>A0A9X6VCQ7</accession>
<dbReference type="EMBL" id="NTUS01000026">
    <property type="protein sequence ID" value="PFB08116.1"/>
    <property type="molecule type" value="Genomic_DNA"/>
</dbReference>
<gene>
    <name evidence="1" type="ORF">CN398_10395</name>
</gene>
<proteinExistence type="predicted"/>
<reference evidence="1 2" key="1">
    <citation type="submission" date="2017-09" db="EMBL/GenBank/DDBJ databases">
        <title>Large-scale bioinformatics analysis of Bacillus genomes uncovers conserved roles of natural products in bacterial physiology.</title>
        <authorList>
            <consortium name="Agbiome Team Llc"/>
            <person name="Bleich R.M."/>
            <person name="Kirk G.J."/>
            <person name="Santa Maria K.C."/>
            <person name="Allen S.E."/>
            <person name="Farag S."/>
            <person name="Shank E.A."/>
            <person name="Bowers A."/>
        </authorList>
    </citation>
    <scope>NUCLEOTIDE SEQUENCE [LARGE SCALE GENOMIC DNA]</scope>
    <source>
        <strain evidence="1 2">AFS015413</strain>
    </source>
</reference>
<dbReference type="RefSeq" id="WP_098368930.1">
    <property type="nucleotide sequence ID" value="NZ_JARSYC010000030.1"/>
</dbReference>
<comment type="caution">
    <text evidence="1">The sequence shown here is derived from an EMBL/GenBank/DDBJ whole genome shotgun (WGS) entry which is preliminary data.</text>
</comment>
<organism evidence="1 2">
    <name type="scientific">Bacillus thuringiensis</name>
    <dbReference type="NCBI Taxonomy" id="1428"/>
    <lineage>
        <taxon>Bacteria</taxon>
        <taxon>Bacillati</taxon>
        <taxon>Bacillota</taxon>
        <taxon>Bacilli</taxon>
        <taxon>Bacillales</taxon>
        <taxon>Bacillaceae</taxon>
        <taxon>Bacillus</taxon>
        <taxon>Bacillus cereus group</taxon>
    </lineage>
</organism>
<protein>
    <submittedName>
        <fullName evidence="1">Uncharacterized protein</fullName>
    </submittedName>
</protein>
<dbReference type="AlphaFoldDB" id="A0A9X6VCQ7"/>
<sequence>MKPVIENGKKYFVELNYKGESPIYDENKVKINHKISTDLYYRILLKAKTNSEEKTETLTYEFSSVNVYKKGDLKGYVDGFITFKCGNKESTHEFLYRYDDIENGKNFTLVTIDYGYTVPGINNIYENIENDLKGIVVTEQLKSTYPLHLIESVRQSLGLNKDDTSMDSTILEMDKSEVFACVVQWNGLLGGYDVTIKDWIKDIYGLDLDKINKK</sequence>